<reference evidence="27 28" key="1">
    <citation type="submission" date="2020-08" db="EMBL/GenBank/DDBJ databases">
        <title>Functional genomics of gut bacteria from endangered species of beetles.</title>
        <authorList>
            <person name="Carlos-Shanley C."/>
        </authorList>
    </citation>
    <scope>NUCLEOTIDE SEQUENCE [LARGE SCALE GENOMIC DNA]</scope>
    <source>
        <strain evidence="27 28">S00239</strain>
    </source>
</reference>
<dbReference type="SMART" id="SM00091">
    <property type="entry name" value="PAS"/>
    <property type="match status" value="1"/>
</dbReference>
<evidence type="ECO:0000259" key="26">
    <source>
        <dbReference type="PROSITE" id="PS50894"/>
    </source>
</evidence>
<dbReference type="RefSeq" id="WP_184295248.1">
    <property type="nucleotide sequence ID" value="NZ_JACHLP010000001.1"/>
</dbReference>
<evidence type="ECO:0000259" key="23">
    <source>
        <dbReference type="PROSITE" id="PS50109"/>
    </source>
</evidence>
<comment type="subcellular location">
    <subcellularLocation>
        <location evidence="2">Cell membrane</location>
        <topology evidence="2">Multi-pass membrane protein</topology>
    </subcellularLocation>
</comment>
<evidence type="ECO:0000256" key="18">
    <source>
        <dbReference type="ARBA" id="ARBA00068150"/>
    </source>
</evidence>
<organism evidence="27 28">
    <name type="scientific">Roseateles oligotrophus</name>
    <dbReference type="NCBI Taxonomy" id="1769250"/>
    <lineage>
        <taxon>Bacteria</taxon>
        <taxon>Pseudomonadati</taxon>
        <taxon>Pseudomonadota</taxon>
        <taxon>Betaproteobacteria</taxon>
        <taxon>Burkholderiales</taxon>
        <taxon>Sphaerotilaceae</taxon>
        <taxon>Roseateles</taxon>
    </lineage>
</organism>
<evidence type="ECO:0000256" key="21">
    <source>
        <dbReference type="PROSITE-ProRule" id="PRU00169"/>
    </source>
</evidence>
<evidence type="ECO:0000256" key="14">
    <source>
        <dbReference type="ARBA" id="ARBA00023026"/>
    </source>
</evidence>
<dbReference type="Pfam" id="PF00512">
    <property type="entry name" value="HisKA"/>
    <property type="match status" value="1"/>
</dbReference>
<dbReference type="Pfam" id="PF13426">
    <property type="entry name" value="PAS_9"/>
    <property type="match status" value="1"/>
</dbReference>
<evidence type="ECO:0000259" key="25">
    <source>
        <dbReference type="PROSITE" id="PS50112"/>
    </source>
</evidence>
<comment type="subunit">
    <text evidence="17">At low DSF concentrations, interacts with RpfF.</text>
</comment>
<evidence type="ECO:0000256" key="1">
    <source>
        <dbReference type="ARBA" id="ARBA00000085"/>
    </source>
</evidence>
<keyword evidence="7" id="KW-0812">Transmembrane</keyword>
<dbReference type="InterPro" id="IPR003661">
    <property type="entry name" value="HisK_dim/P_dom"/>
</dbReference>
<dbReference type="Gene3D" id="1.10.287.130">
    <property type="match status" value="1"/>
</dbReference>
<dbReference type="SUPFAM" id="SSF55874">
    <property type="entry name" value="ATPase domain of HSP90 chaperone/DNA topoisomerase II/histidine kinase"/>
    <property type="match status" value="1"/>
</dbReference>
<proteinExistence type="predicted"/>
<feature type="domain" description="Response regulatory" evidence="24">
    <location>
        <begin position="550"/>
        <end position="660"/>
    </location>
</feature>
<dbReference type="Proteomes" id="UP000562027">
    <property type="component" value="Unassembled WGS sequence"/>
</dbReference>
<dbReference type="NCBIfam" id="TIGR00229">
    <property type="entry name" value="sensory_box"/>
    <property type="match status" value="1"/>
</dbReference>
<evidence type="ECO:0000256" key="2">
    <source>
        <dbReference type="ARBA" id="ARBA00004651"/>
    </source>
</evidence>
<evidence type="ECO:0000313" key="28">
    <source>
        <dbReference type="Proteomes" id="UP000562027"/>
    </source>
</evidence>
<dbReference type="SUPFAM" id="SSF47226">
    <property type="entry name" value="Histidine-containing phosphotransfer domain, HPT domain"/>
    <property type="match status" value="1"/>
</dbReference>
<feature type="modified residue" description="Phosphohistidine" evidence="20">
    <location>
        <position position="891"/>
    </location>
</feature>
<evidence type="ECO:0000256" key="20">
    <source>
        <dbReference type="PROSITE-ProRule" id="PRU00110"/>
    </source>
</evidence>
<dbReference type="Gene3D" id="3.40.50.2300">
    <property type="match status" value="2"/>
</dbReference>
<dbReference type="InterPro" id="IPR004358">
    <property type="entry name" value="Sig_transdc_His_kin-like_C"/>
</dbReference>
<dbReference type="SUPFAM" id="SSF55785">
    <property type="entry name" value="PYP-like sensor domain (PAS domain)"/>
    <property type="match status" value="1"/>
</dbReference>
<dbReference type="InterPro" id="IPR008207">
    <property type="entry name" value="Sig_transdc_His_kin_Hpt_dom"/>
</dbReference>
<dbReference type="InterPro" id="IPR036641">
    <property type="entry name" value="HPT_dom_sf"/>
</dbReference>
<evidence type="ECO:0000256" key="15">
    <source>
        <dbReference type="ARBA" id="ARBA00023136"/>
    </source>
</evidence>
<feature type="domain" description="HPt" evidence="26">
    <location>
        <begin position="852"/>
        <end position="946"/>
    </location>
</feature>
<evidence type="ECO:0000256" key="7">
    <source>
        <dbReference type="ARBA" id="ARBA00022692"/>
    </source>
</evidence>
<dbReference type="SMART" id="SM00387">
    <property type="entry name" value="HATPase_c"/>
    <property type="match status" value="1"/>
</dbReference>
<dbReference type="InterPro" id="IPR001789">
    <property type="entry name" value="Sig_transdc_resp-reg_receiver"/>
</dbReference>
<dbReference type="FunFam" id="1.10.287.130:FF:000002">
    <property type="entry name" value="Two-component osmosensing histidine kinase"/>
    <property type="match status" value="1"/>
</dbReference>
<keyword evidence="15" id="KW-0472">Membrane</keyword>
<dbReference type="AlphaFoldDB" id="A0A840L1E7"/>
<dbReference type="Gene3D" id="3.30.450.20">
    <property type="entry name" value="PAS domain"/>
    <property type="match status" value="2"/>
</dbReference>
<feature type="domain" description="Response regulatory" evidence="24">
    <location>
        <begin position="687"/>
        <end position="803"/>
    </location>
</feature>
<dbReference type="Gene3D" id="1.20.120.160">
    <property type="entry name" value="HPT domain"/>
    <property type="match status" value="1"/>
</dbReference>
<evidence type="ECO:0000259" key="24">
    <source>
        <dbReference type="PROSITE" id="PS50110"/>
    </source>
</evidence>
<dbReference type="SUPFAM" id="SSF52172">
    <property type="entry name" value="CheY-like"/>
    <property type="match status" value="2"/>
</dbReference>
<dbReference type="CDD" id="cd16922">
    <property type="entry name" value="HATPase_EvgS-ArcB-TorS-like"/>
    <property type="match status" value="1"/>
</dbReference>
<feature type="domain" description="Histidine kinase" evidence="23">
    <location>
        <begin position="296"/>
        <end position="522"/>
    </location>
</feature>
<keyword evidence="13" id="KW-0902">Two-component regulatory system</keyword>
<evidence type="ECO:0000256" key="12">
    <source>
        <dbReference type="ARBA" id="ARBA00022989"/>
    </source>
</evidence>
<dbReference type="GO" id="GO:0005524">
    <property type="term" value="F:ATP binding"/>
    <property type="evidence" value="ECO:0007669"/>
    <property type="project" value="UniProtKB-KW"/>
</dbReference>
<dbReference type="PROSITE" id="PS50112">
    <property type="entry name" value="PAS"/>
    <property type="match status" value="1"/>
</dbReference>
<dbReference type="InterPro" id="IPR005467">
    <property type="entry name" value="His_kinase_dom"/>
</dbReference>
<dbReference type="InterPro" id="IPR011006">
    <property type="entry name" value="CheY-like_superfamily"/>
</dbReference>
<dbReference type="PRINTS" id="PR00344">
    <property type="entry name" value="BCTRLSENSOR"/>
</dbReference>
<keyword evidence="8" id="KW-0732">Signal</keyword>
<protein>
    <recommendedName>
        <fullName evidence="18">Sensory/regulatory protein RpfC</fullName>
        <ecNumber evidence="3">2.7.13.3</ecNumber>
    </recommendedName>
    <alternativeName>
        <fullName evidence="19">Virulence sensor protein BvgS</fullName>
    </alternativeName>
</protein>
<feature type="modified residue" description="4-aspartylphosphate" evidence="21">
    <location>
        <position position="736"/>
    </location>
</feature>
<keyword evidence="14" id="KW-0843">Virulence</keyword>
<keyword evidence="12" id="KW-1133">Transmembrane helix</keyword>
<evidence type="ECO:0000313" key="27">
    <source>
        <dbReference type="EMBL" id="MBB4841726.1"/>
    </source>
</evidence>
<keyword evidence="4" id="KW-1003">Cell membrane</keyword>
<evidence type="ECO:0000256" key="16">
    <source>
        <dbReference type="ARBA" id="ARBA00058004"/>
    </source>
</evidence>
<evidence type="ECO:0000256" key="10">
    <source>
        <dbReference type="ARBA" id="ARBA00022777"/>
    </source>
</evidence>
<dbReference type="InterPro" id="IPR003594">
    <property type="entry name" value="HATPase_dom"/>
</dbReference>
<evidence type="ECO:0000256" key="8">
    <source>
        <dbReference type="ARBA" id="ARBA00022729"/>
    </source>
</evidence>
<evidence type="ECO:0000256" key="3">
    <source>
        <dbReference type="ARBA" id="ARBA00012438"/>
    </source>
</evidence>
<evidence type="ECO:0000256" key="13">
    <source>
        <dbReference type="ARBA" id="ARBA00023012"/>
    </source>
</evidence>
<comment type="caution">
    <text evidence="27">The sequence shown here is derived from an EMBL/GenBank/DDBJ whole genome shotgun (WGS) entry which is preliminary data.</text>
</comment>
<dbReference type="PROSITE" id="PS50894">
    <property type="entry name" value="HPT"/>
    <property type="match status" value="1"/>
</dbReference>
<dbReference type="InterPro" id="IPR036097">
    <property type="entry name" value="HisK_dim/P_sf"/>
</dbReference>
<dbReference type="PROSITE" id="PS50110">
    <property type="entry name" value="RESPONSE_REGULATORY"/>
    <property type="match status" value="2"/>
</dbReference>
<keyword evidence="22" id="KW-0175">Coiled coil</keyword>
<evidence type="ECO:0000256" key="19">
    <source>
        <dbReference type="ARBA" id="ARBA00070152"/>
    </source>
</evidence>
<dbReference type="CDD" id="cd00130">
    <property type="entry name" value="PAS"/>
    <property type="match status" value="1"/>
</dbReference>
<dbReference type="Pfam" id="PF01627">
    <property type="entry name" value="Hpt"/>
    <property type="match status" value="1"/>
</dbReference>
<evidence type="ECO:0000256" key="17">
    <source>
        <dbReference type="ARBA" id="ARBA00064003"/>
    </source>
</evidence>
<dbReference type="InterPro" id="IPR036890">
    <property type="entry name" value="HATPase_C_sf"/>
</dbReference>
<evidence type="ECO:0000256" key="22">
    <source>
        <dbReference type="SAM" id="Coils"/>
    </source>
</evidence>
<keyword evidence="9" id="KW-0547">Nucleotide-binding</keyword>
<evidence type="ECO:0000256" key="9">
    <source>
        <dbReference type="ARBA" id="ARBA00022741"/>
    </source>
</evidence>
<name>A0A840L1E7_9BURK</name>
<dbReference type="GO" id="GO:0000155">
    <property type="term" value="F:phosphorelay sensor kinase activity"/>
    <property type="evidence" value="ECO:0007669"/>
    <property type="project" value="InterPro"/>
</dbReference>
<dbReference type="InterPro" id="IPR035965">
    <property type="entry name" value="PAS-like_dom_sf"/>
</dbReference>
<sequence>MSHFDPADCGWMDLLPDGLIIINAEGAIVASNTRATQLFGYAAGELRGLPIDFLLPQCREAFLKTQAGDAGPGPAQQRRQTVHEYWVQDGDGSTFALDVTMALLSGSPAEAPHISLAFREATARRNAELALEAAKQRSEKVQDQIVGLSNTLPLVIFQYESDDEGRIRFSFVSEKMLAVTGISAEALLRDPSVTRFKALVAEDNELLLGEIRKSHELIRQGAKVGQYSIDVRAMVRGELRWLHISTSFGGWQLDLRQIWNGYIEDVTDEKSAEAAIRQARDMAESANQLKSAFLANMSHEIRTPMNTIIGLSQMALQTELQPRQREYIERVCLSGKHLLGIINDILDFSKIEAEKLDIEAVPFELDSLLSNVANLVADKAIAKGLELLFEVDPAVPRHLIGDPLRLVQVIINFASNALKFTEQGQVRLQIERLRRAEDAAEEAQVCLKISVHDTGIGLSEAHMAQLFQSFHQADASTSRKYGGTGLGLSISKRLAELMGGQAGVESVLGQGSSFWFTARLGLCGEAQLTEEARAKRAQTERLRARFQGKKALLIDDHPQASRVLAQELAQLGLRVSECPDSNAALQVLQQESGFDLLIDRQPLAENETAQPAQGELLTRRPYRILTSEFSGDALPLHGVEALLFKPVYTGTLHAALQQALTRDQAGAQEFAQGCKADHRLAGIAGALILLVDDNEFNQYVGCELLQGAGLQVETADNGLQALEMVQRKPYDAVLMDVQMPVMDGLEATRAIRKLPALDGLPIISMSANVMRSDIEASLAAGMCGTVNKPIEPEELWAALLRWVRPRPGLGEPSQGGSEAAAPAVVAAATVEALPEHIPGLDMASGLGRIGGNRTMYLKMLRLFASNQAGVGEQLRSALAGSDWATAERLAHSCKGVAGSLGAEEVQQRAEELEQALRAGHGAAPLQTLVEALNGPLQALIQALRQSLPENPPSRQLTVVDPAQLQGLVSQLAELLAQNDVEAESLLSAHADLFHSADPAAYLQLSRAIDAFDYEGAALLLAQHFAARAEG</sequence>
<comment type="caution">
    <text evidence="21">Lacks conserved residue(s) required for the propagation of feature annotation.</text>
</comment>
<dbReference type="PANTHER" id="PTHR45339">
    <property type="entry name" value="HYBRID SIGNAL TRANSDUCTION HISTIDINE KINASE J"/>
    <property type="match status" value="1"/>
</dbReference>
<comment type="function">
    <text evidence="16">Member of the two-component regulatory system BvgS/BvgA. Phosphorylates BvgA via a four-step phosphorelay in response to environmental signals.</text>
</comment>
<dbReference type="CDD" id="cd00082">
    <property type="entry name" value="HisKA"/>
    <property type="match status" value="1"/>
</dbReference>
<dbReference type="EC" id="2.7.13.3" evidence="3"/>
<dbReference type="FunFam" id="3.30.565.10:FF:000010">
    <property type="entry name" value="Sensor histidine kinase RcsC"/>
    <property type="match status" value="1"/>
</dbReference>
<dbReference type="Pfam" id="PF02518">
    <property type="entry name" value="HATPase_c"/>
    <property type="match status" value="1"/>
</dbReference>
<dbReference type="InterPro" id="IPR000014">
    <property type="entry name" value="PAS"/>
</dbReference>
<evidence type="ECO:0000256" key="6">
    <source>
        <dbReference type="ARBA" id="ARBA00022679"/>
    </source>
</evidence>
<comment type="catalytic activity">
    <reaction evidence="1">
        <text>ATP + protein L-histidine = ADP + protein N-phospho-L-histidine.</text>
        <dbReference type="EC" id="2.7.13.3"/>
    </reaction>
</comment>
<dbReference type="SMART" id="SM00073">
    <property type="entry name" value="HPT"/>
    <property type="match status" value="1"/>
</dbReference>
<dbReference type="CDD" id="cd17546">
    <property type="entry name" value="REC_hyHK_CKI1_RcsC-like"/>
    <property type="match status" value="1"/>
</dbReference>
<dbReference type="SMART" id="SM00448">
    <property type="entry name" value="REC"/>
    <property type="match status" value="2"/>
</dbReference>
<keyword evidence="28" id="KW-1185">Reference proteome</keyword>
<dbReference type="PROSITE" id="PS50109">
    <property type="entry name" value="HIS_KIN"/>
    <property type="match status" value="1"/>
</dbReference>
<dbReference type="PANTHER" id="PTHR45339:SF1">
    <property type="entry name" value="HYBRID SIGNAL TRANSDUCTION HISTIDINE KINASE J"/>
    <property type="match status" value="1"/>
</dbReference>
<keyword evidence="6 27" id="KW-0808">Transferase</keyword>
<evidence type="ECO:0000256" key="5">
    <source>
        <dbReference type="ARBA" id="ARBA00022553"/>
    </source>
</evidence>
<feature type="coiled-coil region" evidence="22">
    <location>
        <begin position="124"/>
        <end position="151"/>
    </location>
</feature>
<dbReference type="Pfam" id="PF00072">
    <property type="entry name" value="Response_reg"/>
    <property type="match status" value="1"/>
</dbReference>
<evidence type="ECO:0000256" key="11">
    <source>
        <dbReference type="ARBA" id="ARBA00022840"/>
    </source>
</evidence>
<evidence type="ECO:0000256" key="4">
    <source>
        <dbReference type="ARBA" id="ARBA00022475"/>
    </source>
</evidence>
<feature type="domain" description="PAS" evidence="25">
    <location>
        <begin position="12"/>
        <end position="57"/>
    </location>
</feature>
<accession>A0A840L1E7</accession>
<gene>
    <name evidence="27" type="ORF">HNP55_000221</name>
</gene>
<keyword evidence="11" id="KW-0067">ATP-binding</keyword>
<dbReference type="Gene3D" id="3.30.565.10">
    <property type="entry name" value="Histidine kinase-like ATPase, C-terminal domain"/>
    <property type="match status" value="1"/>
</dbReference>
<dbReference type="SMART" id="SM00388">
    <property type="entry name" value="HisKA"/>
    <property type="match status" value="1"/>
</dbReference>
<keyword evidence="5 21" id="KW-0597">Phosphoprotein</keyword>
<dbReference type="GO" id="GO:0005886">
    <property type="term" value="C:plasma membrane"/>
    <property type="evidence" value="ECO:0007669"/>
    <property type="project" value="UniProtKB-SubCell"/>
</dbReference>
<keyword evidence="10 27" id="KW-0418">Kinase</keyword>
<dbReference type="SUPFAM" id="SSF47384">
    <property type="entry name" value="Homodimeric domain of signal transducing histidine kinase"/>
    <property type="match status" value="1"/>
</dbReference>
<dbReference type="EMBL" id="JACHLP010000001">
    <property type="protein sequence ID" value="MBB4841726.1"/>
    <property type="molecule type" value="Genomic_DNA"/>
</dbReference>